<comment type="caution">
    <text evidence="2">The sequence shown here is derived from an EMBL/GenBank/DDBJ whole genome shotgun (WGS) entry which is preliminary data.</text>
</comment>
<dbReference type="EMBL" id="JPOX01000039">
    <property type="protein sequence ID" value="KFX42916.1"/>
    <property type="molecule type" value="Genomic_DNA"/>
</dbReference>
<gene>
    <name evidence="2" type="ORF">GQ26_0390010</name>
</gene>
<accession>A0A093V887</accession>
<dbReference type="AlphaFoldDB" id="A0A093V887"/>
<reference evidence="2" key="2">
    <citation type="journal article" date="2014" name="PLoS Genet.">
        <title>Signature gene expression reveals novel clues to the molecular mechanisms of dimorphic transition in Penicillium marneffei.</title>
        <authorList>
            <person name="Yang E."/>
            <person name="Wang G."/>
            <person name="Cai J."/>
            <person name="Woo P.C."/>
            <person name="Lau S.K."/>
            <person name="Yuen K.-Y."/>
            <person name="Chow W.-N."/>
            <person name="Lin X."/>
        </authorList>
    </citation>
    <scope>NUCLEOTIDE SEQUENCE</scope>
    <source>
        <strain evidence="2">PM1</strain>
    </source>
</reference>
<feature type="compositionally biased region" description="Basic residues" evidence="1">
    <location>
        <begin position="87"/>
        <end position="96"/>
    </location>
</feature>
<evidence type="ECO:0000256" key="1">
    <source>
        <dbReference type="SAM" id="MobiDB-lite"/>
    </source>
</evidence>
<feature type="region of interest" description="Disordered" evidence="1">
    <location>
        <begin position="1"/>
        <end position="21"/>
    </location>
</feature>
<protein>
    <submittedName>
        <fullName evidence="2">Uncharacterized protein</fullName>
    </submittedName>
</protein>
<reference key="1">
    <citation type="journal article" date="2014" name="PLoS Genet.">
        <title>Signature Gene Expression Reveals Novel Clues to the Molecular Mechanisms of Dimorphic Transition in Penicillium marneffei.</title>
        <authorList>
            <person name="Yang E."/>
            <person name="Wang G."/>
            <person name="Cai J."/>
            <person name="Woo P.C."/>
            <person name="Lau S.K."/>
            <person name="Yuen K.-Y."/>
            <person name="Chow W.-N."/>
            <person name="Lin X."/>
        </authorList>
    </citation>
    <scope>NUCLEOTIDE SEQUENCE [LARGE SCALE GENOMIC DNA]</scope>
    <source>
        <strain>PM1</strain>
    </source>
</reference>
<feature type="compositionally biased region" description="Acidic residues" evidence="1">
    <location>
        <begin position="72"/>
        <end position="83"/>
    </location>
</feature>
<organism evidence="2">
    <name type="scientific">Talaromyces marneffei PM1</name>
    <dbReference type="NCBI Taxonomy" id="1077442"/>
    <lineage>
        <taxon>Eukaryota</taxon>
        <taxon>Fungi</taxon>
        <taxon>Dikarya</taxon>
        <taxon>Ascomycota</taxon>
        <taxon>Pezizomycotina</taxon>
        <taxon>Eurotiomycetes</taxon>
        <taxon>Eurotiomycetidae</taxon>
        <taxon>Eurotiales</taxon>
        <taxon>Trichocomaceae</taxon>
        <taxon>Talaromyces</taxon>
        <taxon>Talaromyces sect. Talaromyces</taxon>
    </lineage>
</organism>
<dbReference type="eggNOG" id="ENOG502SQIU">
    <property type="taxonomic scope" value="Eukaryota"/>
</dbReference>
<proteinExistence type="predicted"/>
<sequence length="385" mass="43384">MARDTESNRQQQRRRFPTTRPYSLERLQRAILLFGKPKPVAKRKPPYANIGEFAASYNLRTRKASRWKEIDLDIPDDDDDDDNYQPSKRRTRRRRAVQSQPLAEVEASTSHIVKFSFSSVRGKSLLLQLKHADVFSDFINSDDNGDDEMVDAPSNNGNHTSDITQEDVPMEDSGEVELTITTAFAHPIDCELSNNCGFPCDFCTDFAFGMFGLGVKTVEVIDHSTWFEELDGGHREDGHKPTRMCNVCALGRLHIINCGGHQVSAIPDYDPHTFNFQAAFNSLGGRRLRGRRHQINEWCSFCINPAFFRCSTTQIIDMFANDIEDESSPEAQGCGLRLCQGCKARMDEHGNDINRAIAAIPGSMEKRGDAGFLVNGSDLNRYFSE</sequence>
<name>A0A093V887_TALMA</name>
<dbReference type="HOGENOM" id="CLU_792208_0_0_1"/>
<evidence type="ECO:0000313" key="2">
    <source>
        <dbReference type="EMBL" id="KFX42916.1"/>
    </source>
</evidence>
<feature type="region of interest" description="Disordered" evidence="1">
    <location>
        <begin position="72"/>
        <end position="97"/>
    </location>
</feature>